<accession>T0RUI1</accession>
<feature type="domain" description="Amino acid transporter transmembrane" evidence="8">
    <location>
        <begin position="133"/>
        <end position="440"/>
    </location>
</feature>
<dbReference type="Proteomes" id="UP000030762">
    <property type="component" value="Unassembled WGS sequence"/>
</dbReference>
<feature type="transmembrane region" description="Helical" evidence="7">
    <location>
        <begin position="342"/>
        <end position="366"/>
    </location>
</feature>
<evidence type="ECO:0000256" key="7">
    <source>
        <dbReference type="SAM" id="Phobius"/>
    </source>
</evidence>
<feature type="transmembrane region" description="Helical" evidence="7">
    <location>
        <begin position="412"/>
        <end position="438"/>
    </location>
</feature>
<feature type="transmembrane region" description="Helical" evidence="7">
    <location>
        <begin position="197"/>
        <end position="217"/>
    </location>
</feature>
<protein>
    <recommendedName>
        <fullName evidence="8">Amino acid transporter transmembrane domain-containing protein</fullName>
    </recommendedName>
</protein>
<dbReference type="GO" id="GO:0016020">
    <property type="term" value="C:membrane"/>
    <property type="evidence" value="ECO:0007669"/>
    <property type="project" value="UniProtKB-SubCell"/>
</dbReference>
<keyword evidence="5" id="KW-0325">Glycoprotein</keyword>
<dbReference type="GeneID" id="19946957"/>
<dbReference type="Pfam" id="PF01490">
    <property type="entry name" value="Aa_trans"/>
    <property type="match status" value="2"/>
</dbReference>
<feature type="transmembrane region" description="Helical" evidence="7">
    <location>
        <begin position="467"/>
        <end position="488"/>
    </location>
</feature>
<evidence type="ECO:0000259" key="8">
    <source>
        <dbReference type="Pfam" id="PF01490"/>
    </source>
</evidence>
<keyword evidence="2 7" id="KW-0812">Transmembrane</keyword>
<dbReference type="OrthoDB" id="294541at2759"/>
<dbReference type="eggNOG" id="KOG3832">
    <property type="taxonomic scope" value="Eukaryota"/>
</dbReference>
<dbReference type="OMA" id="GHREGHP"/>
<evidence type="ECO:0000256" key="6">
    <source>
        <dbReference type="ARBA" id="ARBA00038166"/>
    </source>
</evidence>
<keyword evidence="10" id="KW-1185">Reference proteome</keyword>
<comment type="subcellular location">
    <subcellularLocation>
        <location evidence="1">Membrane</location>
        <topology evidence="1">Multi-pass membrane protein</topology>
    </subcellularLocation>
</comment>
<evidence type="ECO:0000256" key="5">
    <source>
        <dbReference type="ARBA" id="ARBA00023180"/>
    </source>
</evidence>
<dbReference type="RefSeq" id="XP_008610219.1">
    <property type="nucleotide sequence ID" value="XM_008611997.1"/>
</dbReference>
<dbReference type="VEuPathDB" id="FungiDB:SDRG_06230"/>
<feature type="domain" description="Amino acid transporter transmembrane" evidence="8">
    <location>
        <begin position="11"/>
        <end position="65"/>
    </location>
</feature>
<gene>
    <name evidence="9" type="ORF">SDRG_06230</name>
</gene>
<dbReference type="EMBL" id="JH767148">
    <property type="protein sequence ID" value="EQC36113.1"/>
    <property type="molecule type" value="Genomic_DNA"/>
</dbReference>
<feature type="transmembrane region" description="Helical" evidence="7">
    <location>
        <begin position="269"/>
        <end position="287"/>
    </location>
</feature>
<evidence type="ECO:0000256" key="2">
    <source>
        <dbReference type="ARBA" id="ARBA00022692"/>
    </source>
</evidence>
<keyword evidence="3 7" id="KW-1133">Transmembrane helix</keyword>
<keyword evidence="4 7" id="KW-0472">Membrane</keyword>
<evidence type="ECO:0000313" key="9">
    <source>
        <dbReference type="EMBL" id="EQC36113.1"/>
    </source>
</evidence>
<evidence type="ECO:0000313" key="10">
    <source>
        <dbReference type="Proteomes" id="UP000030762"/>
    </source>
</evidence>
<dbReference type="PANTHER" id="PTHR16189:SF0">
    <property type="entry name" value="TRANSMEMBRANE PROTEIN 104"/>
    <property type="match status" value="1"/>
</dbReference>
<dbReference type="AlphaFoldDB" id="T0RUI1"/>
<comment type="similarity">
    <text evidence="6">Belongs to the TMEM104 family.</text>
</comment>
<feature type="transmembrane region" description="Helical" evidence="7">
    <location>
        <begin position="42"/>
        <end position="67"/>
    </location>
</feature>
<name>T0RUI1_SAPDV</name>
<sequence>MAGDSTYVGTYSPVTGFIFLFNLIVGAGALTIPHAFAQVGLFYGLGALCLLGLVSYVSATFVIEAIAGVNALRRLSNPPVLTKQGSLTMILSGASQAVDEASEAVPFLTHIEEEEGYVAGLRFDISEKIEIAAIAQELFSRKGLAAFYACVAAYLYGDLAIYAVAIPKSLREIICPRPSANAAVWECPNVAMNSAQLYRILVVVFGLALGSFAFGHMQKTQCIQLITTIMRHASFALMIILAFVGIGRGEGRPVADVVAHEDITSLPNFFGVCIYSFMCHHSIPGIIAPISKKRSVGLVLLYAFIAVMVVYVVLSISATFRFQPSDIQDVYTLNFNDYPVRFIAYFLSLFPVFTLSTSFPIICITLRENLHTLFKGAPNSPASNRHCSPTTIFAIAAVVPPLLVALCTEDVGMLVGITGAYAGLGIQWVIPAAFVYCLRQRLVVLQTQLKLSSLPKNPYASPFGKMIWLYLTFALSAASLVVITYTRLFK</sequence>
<organism evidence="9 10">
    <name type="scientific">Saprolegnia diclina (strain VS20)</name>
    <dbReference type="NCBI Taxonomy" id="1156394"/>
    <lineage>
        <taxon>Eukaryota</taxon>
        <taxon>Sar</taxon>
        <taxon>Stramenopiles</taxon>
        <taxon>Oomycota</taxon>
        <taxon>Saprolegniomycetes</taxon>
        <taxon>Saprolegniales</taxon>
        <taxon>Saprolegniaceae</taxon>
        <taxon>Saprolegnia</taxon>
    </lineage>
</organism>
<evidence type="ECO:0000256" key="1">
    <source>
        <dbReference type="ARBA" id="ARBA00004141"/>
    </source>
</evidence>
<proteinExistence type="inferred from homology"/>
<feature type="transmembrane region" description="Helical" evidence="7">
    <location>
        <begin position="387"/>
        <end position="406"/>
    </location>
</feature>
<feature type="transmembrane region" description="Helical" evidence="7">
    <location>
        <begin position="299"/>
        <end position="322"/>
    </location>
</feature>
<dbReference type="InterPro" id="IPR013057">
    <property type="entry name" value="AA_transpt_TM"/>
</dbReference>
<dbReference type="InParanoid" id="T0RUI1"/>
<feature type="transmembrane region" description="Helical" evidence="7">
    <location>
        <begin position="145"/>
        <end position="166"/>
    </location>
</feature>
<evidence type="ECO:0000256" key="3">
    <source>
        <dbReference type="ARBA" id="ARBA00022989"/>
    </source>
</evidence>
<feature type="transmembrane region" description="Helical" evidence="7">
    <location>
        <begin position="12"/>
        <end position="36"/>
    </location>
</feature>
<evidence type="ECO:0000256" key="4">
    <source>
        <dbReference type="ARBA" id="ARBA00023136"/>
    </source>
</evidence>
<reference evidence="9 10" key="1">
    <citation type="submission" date="2012-04" db="EMBL/GenBank/DDBJ databases">
        <title>The Genome Sequence of Saprolegnia declina VS20.</title>
        <authorList>
            <consortium name="The Broad Institute Genome Sequencing Platform"/>
            <person name="Russ C."/>
            <person name="Nusbaum C."/>
            <person name="Tyler B."/>
            <person name="van West P."/>
            <person name="Dieguez-Uribeondo J."/>
            <person name="de Bruijn I."/>
            <person name="Tripathy S."/>
            <person name="Jiang R."/>
            <person name="Young S.K."/>
            <person name="Zeng Q."/>
            <person name="Gargeya S."/>
            <person name="Fitzgerald M."/>
            <person name="Haas B."/>
            <person name="Abouelleil A."/>
            <person name="Alvarado L."/>
            <person name="Arachchi H.M."/>
            <person name="Berlin A."/>
            <person name="Chapman S.B."/>
            <person name="Goldberg J."/>
            <person name="Griggs A."/>
            <person name="Gujja S."/>
            <person name="Hansen M."/>
            <person name="Howarth C."/>
            <person name="Imamovic A."/>
            <person name="Larimer J."/>
            <person name="McCowen C."/>
            <person name="Montmayeur A."/>
            <person name="Murphy C."/>
            <person name="Neiman D."/>
            <person name="Pearson M."/>
            <person name="Priest M."/>
            <person name="Roberts A."/>
            <person name="Saif S."/>
            <person name="Shea T."/>
            <person name="Sisk P."/>
            <person name="Sykes S."/>
            <person name="Wortman J."/>
            <person name="Nusbaum C."/>
            <person name="Birren B."/>
        </authorList>
    </citation>
    <scope>NUCLEOTIDE SEQUENCE [LARGE SCALE GENOMIC DNA]</scope>
    <source>
        <strain evidence="9 10">VS20</strain>
    </source>
</reference>
<dbReference type="PANTHER" id="PTHR16189">
    <property type="entry name" value="TRANSMEMBRANE PROTEIN 104-RELATED"/>
    <property type="match status" value="1"/>
</dbReference>
<feature type="transmembrane region" description="Helical" evidence="7">
    <location>
        <begin position="229"/>
        <end position="249"/>
    </location>
</feature>